<organism evidence="3 4">
    <name type="scientific">Adlercreutzia equolifaciens subsp. celatus DSM 18785</name>
    <dbReference type="NCBI Taxonomy" id="1121021"/>
    <lineage>
        <taxon>Bacteria</taxon>
        <taxon>Bacillati</taxon>
        <taxon>Actinomycetota</taxon>
        <taxon>Coriobacteriia</taxon>
        <taxon>Eggerthellales</taxon>
        <taxon>Eggerthellaceae</taxon>
        <taxon>Adlercreutzia</taxon>
    </lineage>
</organism>
<feature type="transmembrane region" description="Helical" evidence="1">
    <location>
        <begin position="21"/>
        <end position="43"/>
    </location>
</feature>
<reference evidence="3 4" key="1">
    <citation type="journal article" date="2019" name="Microbiol. Resour. Announc.">
        <title>Draft Genome Sequences of Type Strains of Gordonibacter faecihominis, Paraeggerthella hongkongensis, Parvibacter caecicola,Slackia equolifaciens, Slackia faecicanis, and Slackia isoflavoniconvertens.</title>
        <authorList>
            <person name="Danylec N."/>
            <person name="Stoll D.A."/>
            <person name="Dotsch A."/>
            <person name="Huch M."/>
        </authorList>
    </citation>
    <scope>NUCLEOTIDE SEQUENCE [LARGE SCALE GENOMIC DNA]</scope>
    <source>
        <strain evidence="3 4">DSM 18785</strain>
    </source>
</reference>
<evidence type="ECO:0000256" key="1">
    <source>
        <dbReference type="SAM" id="Phobius"/>
    </source>
</evidence>
<accession>A0A3N0AZA5</accession>
<dbReference type="InterPro" id="IPR014729">
    <property type="entry name" value="Rossmann-like_a/b/a_fold"/>
</dbReference>
<keyword evidence="1" id="KW-1133">Transmembrane helix</keyword>
<dbReference type="PANTHER" id="PTHR30336">
    <property type="entry name" value="INNER MEMBRANE PROTEIN, PROBABLE PERMEASE"/>
    <property type="match status" value="1"/>
</dbReference>
<dbReference type="AlphaFoldDB" id="A0A3N0AZA5"/>
<dbReference type="EMBL" id="QICA01000001">
    <property type="protein sequence ID" value="RNL40211.1"/>
    <property type="molecule type" value="Genomic_DNA"/>
</dbReference>
<comment type="caution">
    <text evidence="3">The sequence shown here is derived from an EMBL/GenBank/DDBJ whole genome shotgun (WGS) entry which is preliminary data.</text>
</comment>
<name>A0A3N0AZA5_9ACTN</name>
<feature type="domain" description="DUF218" evidence="2">
    <location>
        <begin position="68"/>
        <end position="207"/>
    </location>
</feature>
<keyword evidence="1" id="KW-0812">Transmembrane</keyword>
<dbReference type="Pfam" id="PF02698">
    <property type="entry name" value="DUF218"/>
    <property type="match status" value="1"/>
</dbReference>
<evidence type="ECO:0000313" key="3">
    <source>
        <dbReference type="EMBL" id="RNL40211.1"/>
    </source>
</evidence>
<proteinExistence type="predicted"/>
<protein>
    <recommendedName>
        <fullName evidence="2">DUF218 domain-containing protein</fullName>
    </recommendedName>
</protein>
<dbReference type="Gene3D" id="3.40.50.620">
    <property type="entry name" value="HUPs"/>
    <property type="match status" value="1"/>
</dbReference>
<gene>
    <name evidence="3" type="ORF">DMP10_01045</name>
</gene>
<dbReference type="Proteomes" id="UP000278327">
    <property type="component" value="Unassembled WGS sequence"/>
</dbReference>
<dbReference type="CDD" id="cd06259">
    <property type="entry name" value="YdcF-like"/>
    <property type="match status" value="1"/>
</dbReference>
<keyword evidence="1" id="KW-0472">Membrane</keyword>
<dbReference type="InterPro" id="IPR003848">
    <property type="entry name" value="DUF218"/>
</dbReference>
<dbReference type="PANTHER" id="PTHR30336:SF6">
    <property type="entry name" value="INTEGRAL MEMBRANE PROTEIN"/>
    <property type="match status" value="1"/>
</dbReference>
<evidence type="ECO:0000259" key="2">
    <source>
        <dbReference type="Pfam" id="PF02698"/>
    </source>
</evidence>
<evidence type="ECO:0000313" key="4">
    <source>
        <dbReference type="Proteomes" id="UP000278327"/>
    </source>
</evidence>
<keyword evidence="4" id="KW-1185">Reference proteome</keyword>
<dbReference type="InterPro" id="IPR051599">
    <property type="entry name" value="Cell_Envelope_Assoc"/>
</dbReference>
<sequence length="238" mass="25807">MLRRRWPVARDNARSVPWWRWCARVLLAVCALAVLIVGVANVVTVATTRDRVVTVEGAATALAGDAADAVVVLGASVYADGTPSDILADRLEVACDLYKSGAARAIIVSGDNRTSHYNESDAMKAYCVELGVPSEDVYVDHAGNTTYESMWRARHVFGADRIIVATQAYHLYRAMFAADCLGMQAWGVPCDKGAYDNQRAYSIREVLARTKDFYAALLRLPVDTAGEAVSLNDSGDLT</sequence>
<dbReference type="GO" id="GO:0005886">
    <property type="term" value="C:plasma membrane"/>
    <property type="evidence" value="ECO:0007669"/>
    <property type="project" value="TreeGrafter"/>
</dbReference>